<dbReference type="GO" id="GO:0046872">
    <property type="term" value="F:metal ion binding"/>
    <property type="evidence" value="ECO:0007669"/>
    <property type="project" value="UniProtKB-KW"/>
</dbReference>
<dbReference type="RefSeq" id="WP_105352878.1">
    <property type="nucleotide sequence ID" value="NZ_PUIB01000011.1"/>
</dbReference>
<dbReference type="InterPro" id="IPR006656">
    <property type="entry name" value="Mopterin_OxRdtase"/>
</dbReference>
<dbReference type="GO" id="GO:0045333">
    <property type="term" value="P:cellular respiration"/>
    <property type="evidence" value="ECO:0007669"/>
    <property type="project" value="UniProtKB-ARBA"/>
</dbReference>
<dbReference type="PROSITE" id="PS51669">
    <property type="entry name" value="4FE4S_MOW_BIS_MGD"/>
    <property type="match status" value="1"/>
</dbReference>
<dbReference type="GO" id="GO:0016491">
    <property type="term" value="F:oxidoreductase activity"/>
    <property type="evidence" value="ECO:0007669"/>
    <property type="project" value="InterPro"/>
</dbReference>
<dbReference type="Proteomes" id="UP000239388">
    <property type="component" value="Unassembled WGS sequence"/>
</dbReference>
<evidence type="ECO:0000259" key="5">
    <source>
        <dbReference type="PROSITE" id="PS51669"/>
    </source>
</evidence>
<dbReference type="InterPro" id="IPR006963">
    <property type="entry name" value="Mopterin_OxRdtase_4Fe-4S_dom"/>
</dbReference>
<dbReference type="InterPro" id="IPR009010">
    <property type="entry name" value="Asp_de-COase-like_dom_sf"/>
</dbReference>
<evidence type="ECO:0000256" key="3">
    <source>
        <dbReference type="ARBA" id="ARBA00023004"/>
    </source>
</evidence>
<dbReference type="EMBL" id="PUIB01000011">
    <property type="protein sequence ID" value="PQO37924.1"/>
    <property type="molecule type" value="Genomic_DNA"/>
</dbReference>
<dbReference type="Gene3D" id="3.40.228.10">
    <property type="entry name" value="Dimethylsulfoxide Reductase, domain 2"/>
    <property type="match status" value="1"/>
</dbReference>
<keyword evidence="4" id="KW-0411">Iron-sulfur</keyword>
<dbReference type="InterPro" id="IPR027467">
    <property type="entry name" value="MopterinOxRdtase_cofactor_BS"/>
</dbReference>
<evidence type="ECO:0000256" key="1">
    <source>
        <dbReference type="ARBA" id="ARBA00022485"/>
    </source>
</evidence>
<proteinExistence type="predicted"/>
<dbReference type="PANTHER" id="PTHR43105:SF10">
    <property type="entry name" value="NADH-QUINONE OXIDOREDUCTASE SUBUNIT G"/>
    <property type="match status" value="1"/>
</dbReference>
<protein>
    <submittedName>
        <fullName evidence="6">Nitrate reductase</fullName>
    </submittedName>
</protein>
<gene>
    <name evidence="6" type="ORF">C5Y98_07460</name>
</gene>
<dbReference type="PANTHER" id="PTHR43105">
    <property type="entry name" value="RESPIRATORY NITRATE REDUCTASE"/>
    <property type="match status" value="1"/>
</dbReference>
<dbReference type="Gene3D" id="2.20.25.90">
    <property type="entry name" value="ADC-like domains"/>
    <property type="match status" value="1"/>
</dbReference>
<organism evidence="6 7">
    <name type="scientific">Blastopirellula marina</name>
    <dbReference type="NCBI Taxonomy" id="124"/>
    <lineage>
        <taxon>Bacteria</taxon>
        <taxon>Pseudomonadati</taxon>
        <taxon>Planctomycetota</taxon>
        <taxon>Planctomycetia</taxon>
        <taxon>Pirellulales</taxon>
        <taxon>Pirellulaceae</taxon>
        <taxon>Blastopirellula</taxon>
    </lineage>
</organism>
<keyword evidence="2" id="KW-0479">Metal-binding</keyword>
<feature type="domain" description="4Fe-4S Mo/W bis-MGD-type" evidence="5">
    <location>
        <begin position="47"/>
        <end position="103"/>
    </location>
</feature>
<evidence type="ECO:0000313" key="7">
    <source>
        <dbReference type="Proteomes" id="UP000239388"/>
    </source>
</evidence>
<keyword evidence="1" id="KW-0004">4Fe-4S</keyword>
<dbReference type="GO" id="GO:0051539">
    <property type="term" value="F:4 iron, 4 sulfur cluster binding"/>
    <property type="evidence" value="ECO:0007669"/>
    <property type="project" value="UniProtKB-KW"/>
</dbReference>
<dbReference type="PIRSF" id="PIRSF000144">
    <property type="entry name" value="CbbBc"/>
    <property type="match status" value="1"/>
</dbReference>
<evidence type="ECO:0000313" key="6">
    <source>
        <dbReference type="EMBL" id="PQO37924.1"/>
    </source>
</evidence>
<dbReference type="SMART" id="SM00926">
    <property type="entry name" value="Molybdop_Fe4S4"/>
    <property type="match status" value="1"/>
</dbReference>
<dbReference type="CDD" id="cd02754">
    <property type="entry name" value="MopB_Nitrate-R-NapA-like"/>
    <property type="match status" value="1"/>
</dbReference>
<reference evidence="6 7" key="1">
    <citation type="submission" date="2018-02" db="EMBL/GenBank/DDBJ databases">
        <title>Comparative genomes isolates from brazilian mangrove.</title>
        <authorList>
            <person name="Araujo J.E."/>
            <person name="Taketani R.G."/>
            <person name="Silva M.C.P."/>
            <person name="Loureco M.V."/>
            <person name="Andreote F.D."/>
        </authorList>
    </citation>
    <scope>NUCLEOTIDE SEQUENCE [LARGE SCALE GENOMIC DNA]</scope>
    <source>
        <strain evidence="6 7">NAP PRIS-MGV</strain>
    </source>
</reference>
<comment type="caution">
    <text evidence="6">The sequence shown here is derived from an EMBL/GenBank/DDBJ whole genome shotgun (WGS) entry which is preliminary data.</text>
</comment>
<dbReference type="Pfam" id="PF01568">
    <property type="entry name" value="Molydop_binding"/>
    <property type="match status" value="1"/>
</dbReference>
<sequence>MSSTTPDQSPNALQQLIYAKDGKLTRDLLLNPGEYGLGKVPAKAKPNGTTTSVCGFCSTGCGLELHLQDGQAVNLSPAVDWPVNLGMACPKGWESLTILKSSDRATQPLLKGADGKLAPVDWDTAMRSFCDKFKAIQAQYGNDSVAFLSTGQIATEEMFFLGTLAKFGMGMLHGDGNTRQCMATAVVAYKEAFGFDAPPFTYQDFEESDVLVFVGSNLCIAHPIMWERVLRNPHNPQIIVIDPRRTETAVTATHHLPLAPKSDLTLLYTIANILIQKGWIDADYIARNTTGFEEFKASIKEYTLAKAAETCQLDADRIMAVVQAIHAGKRVSFWWTMGVNQSHQGVRTAQAIINLALMTGNIGRPGTGANSITGQCNAMGSRLFSNTTNLVGGHDFRSLEHREKIAGQLDIPVENIPTENSWSYDRIMEGIRAGEIRGLWVIATNPAHSWIHQKEAHETFDKLDFLVVQDMYHSTETAQRADLVLPAAGWGEKEGTFINSERRIGLHKKVVPAPGQALADFQIFRLAAHYWGCGSPFDQWKTPEDVFQAMKRCSSDQPCDITGIRDYRMLDDARGIQWPLAASESTGDDWMPPTQRRLFAEGKFFHADGKARFLFETPQPPGEQPHAEFPLRLLTGRGTAAQWHTQTKTSKSAVLRTLYSTTLLVDVNPEDAAKLGLEPHEEVTVESPRGSVTARVNIVASVLPGQVFLPMHNELTNRLTFPQFDTYSRQPSYKNGAVRIVKKK</sequence>
<dbReference type="GO" id="GO:0016020">
    <property type="term" value="C:membrane"/>
    <property type="evidence" value="ECO:0007669"/>
    <property type="project" value="TreeGrafter"/>
</dbReference>
<dbReference type="GO" id="GO:0043546">
    <property type="term" value="F:molybdopterin cofactor binding"/>
    <property type="evidence" value="ECO:0007669"/>
    <property type="project" value="InterPro"/>
</dbReference>
<dbReference type="Gene3D" id="3.40.50.740">
    <property type="match status" value="1"/>
</dbReference>
<accession>A0A2S8G1B7</accession>
<dbReference type="AlphaFoldDB" id="A0A2S8G1B7"/>
<evidence type="ECO:0000256" key="2">
    <source>
        <dbReference type="ARBA" id="ARBA00022723"/>
    </source>
</evidence>
<evidence type="ECO:0000256" key="4">
    <source>
        <dbReference type="ARBA" id="ARBA00023014"/>
    </source>
</evidence>
<dbReference type="PROSITE" id="PS00551">
    <property type="entry name" value="MOLYBDOPTERIN_PROK_1"/>
    <property type="match status" value="1"/>
</dbReference>
<dbReference type="OrthoDB" id="9805142at2"/>
<keyword evidence="3" id="KW-0408">Iron</keyword>
<dbReference type="Pfam" id="PF00384">
    <property type="entry name" value="Molybdopterin"/>
    <property type="match status" value="1"/>
</dbReference>
<dbReference type="SUPFAM" id="SSF50692">
    <property type="entry name" value="ADC-like"/>
    <property type="match status" value="1"/>
</dbReference>
<dbReference type="InterPro" id="IPR050123">
    <property type="entry name" value="Prok_molybdopt-oxidoreductase"/>
</dbReference>
<dbReference type="Pfam" id="PF04879">
    <property type="entry name" value="Molybdop_Fe4S4"/>
    <property type="match status" value="1"/>
</dbReference>
<dbReference type="SUPFAM" id="SSF53706">
    <property type="entry name" value="Formate dehydrogenase/DMSO reductase, domains 1-3"/>
    <property type="match status" value="1"/>
</dbReference>
<dbReference type="InterPro" id="IPR006657">
    <property type="entry name" value="MoPterin_dinucl-bd_dom"/>
</dbReference>
<dbReference type="Gene3D" id="2.40.40.20">
    <property type="match status" value="1"/>
</dbReference>
<name>A0A2S8G1B7_9BACT</name>